<name>A0A1U7P078_9DEIO</name>
<comment type="caution">
    <text evidence="2">The sequence shown here is derived from an EMBL/GenBank/DDBJ whole genome shotgun (WGS) entry which is preliminary data.</text>
</comment>
<dbReference type="STRING" id="249408.BOO71_0005821"/>
<reference evidence="2 3" key="1">
    <citation type="submission" date="2017-01" db="EMBL/GenBank/DDBJ databases">
        <title>Genome Analysis of Deinococcus marmoris KOPRI26562.</title>
        <authorList>
            <person name="Kim J.H."/>
            <person name="Oh H.-M."/>
        </authorList>
    </citation>
    <scope>NUCLEOTIDE SEQUENCE [LARGE SCALE GENOMIC DNA]</scope>
    <source>
        <strain evidence="2 3">KOPRI26562</strain>
    </source>
</reference>
<sequence length="67" mass="7141">MCLKTSALAGGREHLLVGAAWTVCIASLGFGLQRRLAQRITISVLIVFGLLLLLGSVYVDCLKPSLL</sequence>
<feature type="transmembrane region" description="Helical" evidence="1">
    <location>
        <begin position="15"/>
        <end position="33"/>
    </location>
</feature>
<keyword evidence="3" id="KW-1185">Reference proteome</keyword>
<accession>A0A1U7P078</accession>
<evidence type="ECO:0000256" key="1">
    <source>
        <dbReference type="SAM" id="Phobius"/>
    </source>
</evidence>
<proteinExistence type="predicted"/>
<feature type="transmembrane region" description="Helical" evidence="1">
    <location>
        <begin position="40"/>
        <end position="59"/>
    </location>
</feature>
<protein>
    <submittedName>
        <fullName evidence="2">Uncharacterized protein</fullName>
    </submittedName>
</protein>
<gene>
    <name evidence="2" type="ORF">BOO71_0005821</name>
</gene>
<keyword evidence="1" id="KW-1133">Transmembrane helix</keyword>
<dbReference type="OrthoDB" id="9888918at2"/>
<dbReference type="RefSeq" id="WP_075831853.1">
    <property type="nucleotide sequence ID" value="NZ_MSTI01000066.1"/>
</dbReference>
<keyword evidence="1" id="KW-0812">Transmembrane</keyword>
<keyword evidence="1" id="KW-0472">Membrane</keyword>
<evidence type="ECO:0000313" key="2">
    <source>
        <dbReference type="EMBL" id="OLV18560.1"/>
    </source>
</evidence>
<evidence type="ECO:0000313" key="3">
    <source>
        <dbReference type="Proteomes" id="UP000186607"/>
    </source>
</evidence>
<organism evidence="2 3">
    <name type="scientific">Deinococcus marmoris</name>
    <dbReference type="NCBI Taxonomy" id="249408"/>
    <lineage>
        <taxon>Bacteria</taxon>
        <taxon>Thermotogati</taxon>
        <taxon>Deinococcota</taxon>
        <taxon>Deinococci</taxon>
        <taxon>Deinococcales</taxon>
        <taxon>Deinococcaceae</taxon>
        <taxon>Deinococcus</taxon>
    </lineage>
</organism>
<dbReference type="EMBL" id="MSTI01000066">
    <property type="protein sequence ID" value="OLV18560.1"/>
    <property type="molecule type" value="Genomic_DNA"/>
</dbReference>
<dbReference type="AlphaFoldDB" id="A0A1U7P078"/>
<dbReference type="Proteomes" id="UP000186607">
    <property type="component" value="Unassembled WGS sequence"/>
</dbReference>